<feature type="compositionally biased region" description="Basic and acidic residues" evidence="1">
    <location>
        <begin position="72"/>
        <end position="87"/>
    </location>
</feature>
<reference evidence="2 3" key="1">
    <citation type="submission" date="2016-01" db="EMBL/GenBank/DDBJ databases">
        <authorList>
            <person name="Oliw E.H."/>
        </authorList>
    </citation>
    <scope>NUCLEOTIDE SEQUENCE [LARGE SCALE GENOMIC DNA]</scope>
    <source>
        <strain evidence="2 3">DY10</strain>
    </source>
</reference>
<dbReference type="Proteomes" id="UP000187941">
    <property type="component" value="Chromosome"/>
</dbReference>
<sequence length="87" mass="10083">MVILLKKEKVMERVLIEFDTPQDKESLLSVLSRFNGRVIDVDQANKQRNFIELMYEITAKGGVGESFGDASEWQRETRQDRPLPGRE</sequence>
<dbReference type="EMBL" id="CP014263">
    <property type="protein sequence ID" value="AQG78659.1"/>
    <property type="molecule type" value="Genomic_DNA"/>
</dbReference>
<organism evidence="2 3">
    <name type="scientific">Spirosoma montaniterrae</name>
    <dbReference type="NCBI Taxonomy" id="1178516"/>
    <lineage>
        <taxon>Bacteria</taxon>
        <taxon>Pseudomonadati</taxon>
        <taxon>Bacteroidota</taxon>
        <taxon>Cytophagia</taxon>
        <taxon>Cytophagales</taxon>
        <taxon>Cytophagaceae</taxon>
        <taxon>Spirosoma</taxon>
    </lineage>
</organism>
<evidence type="ECO:0000313" key="3">
    <source>
        <dbReference type="Proteomes" id="UP000187941"/>
    </source>
</evidence>
<feature type="region of interest" description="Disordered" evidence="1">
    <location>
        <begin position="63"/>
        <end position="87"/>
    </location>
</feature>
<name>A0A1P9WTG0_9BACT</name>
<proteinExistence type="predicted"/>
<keyword evidence="3" id="KW-1185">Reference proteome</keyword>
<protein>
    <submittedName>
        <fullName evidence="2">Uncharacterized protein</fullName>
    </submittedName>
</protein>
<dbReference type="AlphaFoldDB" id="A0A1P9WTG0"/>
<accession>A0A1P9WTG0</accession>
<dbReference type="KEGG" id="smon:AWR27_04505"/>
<evidence type="ECO:0000256" key="1">
    <source>
        <dbReference type="SAM" id="MobiDB-lite"/>
    </source>
</evidence>
<dbReference type="STRING" id="1178516.AWR27_04505"/>
<evidence type="ECO:0000313" key="2">
    <source>
        <dbReference type="EMBL" id="AQG78659.1"/>
    </source>
</evidence>
<gene>
    <name evidence="2" type="ORF">AWR27_04505</name>
</gene>